<dbReference type="EMBL" id="CP134500">
    <property type="protein sequence ID" value="WNF28344.1"/>
    <property type="molecule type" value="Genomic_DNA"/>
</dbReference>
<feature type="transmembrane region" description="Helical" evidence="1">
    <location>
        <begin position="222"/>
        <end position="244"/>
    </location>
</feature>
<protein>
    <recommendedName>
        <fullName evidence="4">Integral membrane protein</fullName>
    </recommendedName>
</protein>
<feature type="transmembrane region" description="Helical" evidence="1">
    <location>
        <begin position="278"/>
        <end position="299"/>
    </location>
</feature>
<keyword evidence="1" id="KW-0812">Transmembrane</keyword>
<feature type="transmembrane region" description="Helical" evidence="1">
    <location>
        <begin position="196"/>
        <end position="215"/>
    </location>
</feature>
<proteinExistence type="predicted"/>
<sequence>MRTSPSASSAASASSKSSKASASKAAFSAVLLVLLAVLVPLSALSAWVDLEIDSTDRYVAAVSPLSSDPAVQSTVSDVITDEAMRQIDLGPLQDTVREFLHETVQSFTTTEAFGNAWDTANRAAHKAVTDALDGDSGQPVRIDLAPVIDQVKQDLVRDGVPFADRIPVQRTEITVLGPDQADDLRGSFRWLRYCSIWPAVATLVLLVLVVGITTVRRGLRAGLWATAMVGAGFMLGAIVLRVLVAVGRSRVLDEVPGRDRDAAAAVVDALTASLRTTVWVVLVVGAVLLVGAVLARALLRRAKPRVGGVRG</sequence>
<name>A0ABY9VWQ5_9ACTN</name>
<evidence type="ECO:0000313" key="3">
    <source>
        <dbReference type="Proteomes" id="UP001303236"/>
    </source>
</evidence>
<dbReference type="Proteomes" id="UP001303236">
    <property type="component" value="Chromosome"/>
</dbReference>
<keyword evidence="1" id="KW-1133">Transmembrane helix</keyword>
<keyword evidence="1" id="KW-0472">Membrane</keyword>
<keyword evidence="3" id="KW-1185">Reference proteome</keyword>
<reference evidence="2 3" key="1">
    <citation type="submission" date="2023-09" db="EMBL/GenBank/DDBJ databases">
        <title>Genome completion map analysis of the actinomycetes C11-1.</title>
        <authorList>
            <person name="Qin P."/>
            <person name="Guan P."/>
        </authorList>
    </citation>
    <scope>NUCLEOTIDE SEQUENCE [LARGE SCALE GENOMIC DNA]</scope>
    <source>
        <strain evidence="2 3">C11-1</strain>
    </source>
</reference>
<evidence type="ECO:0008006" key="4">
    <source>
        <dbReference type="Google" id="ProtNLM"/>
    </source>
</evidence>
<accession>A0ABY9VWQ5</accession>
<organism evidence="2 3">
    <name type="scientific">Streptomyces durocortorensis</name>
    <dbReference type="NCBI Taxonomy" id="2811104"/>
    <lineage>
        <taxon>Bacteria</taxon>
        <taxon>Bacillati</taxon>
        <taxon>Actinomycetota</taxon>
        <taxon>Actinomycetes</taxon>
        <taxon>Kitasatosporales</taxon>
        <taxon>Streptomycetaceae</taxon>
        <taxon>Streptomyces</taxon>
    </lineage>
</organism>
<gene>
    <name evidence="2" type="ORF">RI138_16700</name>
</gene>
<evidence type="ECO:0000256" key="1">
    <source>
        <dbReference type="SAM" id="Phobius"/>
    </source>
</evidence>
<evidence type="ECO:0000313" key="2">
    <source>
        <dbReference type="EMBL" id="WNF28344.1"/>
    </source>
</evidence>